<dbReference type="SUPFAM" id="SSF53335">
    <property type="entry name" value="S-adenosyl-L-methionine-dependent methyltransferases"/>
    <property type="match status" value="1"/>
</dbReference>
<feature type="domain" description="Methyltransferase" evidence="1">
    <location>
        <begin position="90"/>
        <end position="182"/>
    </location>
</feature>
<name>A0A6G9Y7I9_9NOCA</name>
<accession>A0A6G9Y7I9</accession>
<protein>
    <submittedName>
        <fullName evidence="2">Methyltransferase domain-containing protein</fullName>
    </submittedName>
</protein>
<sequence>MVGRVPELFSGAAQITATFWQTGSTMAVCNVSYPSSRRNSAMVIAYDGGDSAPISSEWALGDYHRFAKMALWDFGPKLVAACDIRPGLRVLDVGAGTGNTAIPAALTGAEVIASDITTENFAAGRAEAAARGARLDWVRGDAQRLPFSDHTFDVVTSSVGAIFAPRHQDVADELIRVTKPGGTIGMICWTRRSWVCEILATLAHYDPPAPDALPVRLWGDPEHVRSLFGDRIATLSYTTHEYTRGAATPVEFADFFMATFGPIPAAFDAVRDRPGRAAALRRDLYDLARRHDVGTAGAAEFRFEYILLVATTAV</sequence>
<dbReference type="CDD" id="cd02440">
    <property type="entry name" value="AdoMet_MTases"/>
    <property type="match status" value="1"/>
</dbReference>
<keyword evidence="2" id="KW-0489">Methyltransferase</keyword>
<dbReference type="PANTHER" id="PTHR43591">
    <property type="entry name" value="METHYLTRANSFERASE"/>
    <property type="match status" value="1"/>
</dbReference>
<dbReference type="InterPro" id="IPR041698">
    <property type="entry name" value="Methyltransf_25"/>
</dbReference>
<keyword evidence="2" id="KW-0808">Transferase</keyword>
<dbReference type="PANTHER" id="PTHR43591:SF24">
    <property type="entry name" value="2-METHOXY-6-POLYPRENYL-1,4-BENZOQUINOL METHYLASE, MITOCHONDRIAL"/>
    <property type="match status" value="1"/>
</dbReference>
<gene>
    <name evidence="2" type="ORF">F5544_06135</name>
</gene>
<dbReference type="Gene3D" id="3.40.50.150">
    <property type="entry name" value="Vaccinia Virus protein VP39"/>
    <property type="match status" value="1"/>
</dbReference>
<proteinExistence type="predicted"/>
<dbReference type="GO" id="GO:0008168">
    <property type="term" value="F:methyltransferase activity"/>
    <property type="evidence" value="ECO:0007669"/>
    <property type="project" value="UniProtKB-KW"/>
</dbReference>
<evidence type="ECO:0000313" key="2">
    <source>
        <dbReference type="EMBL" id="QIS09138.1"/>
    </source>
</evidence>
<dbReference type="EMBL" id="CP046172">
    <property type="protein sequence ID" value="QIS09138.1"/>
    <property type="molecule type" value="Genomic_DNA"/>
</dbReference>
<reference evidence="2 3" key="1">
    <citation type="journal article" date="2019" name="ACS Chem. Biol.">
        <title>Identification and Mobilization of a Cryptic Antibiotic Biosynthesis Gene Locus from a Human-Pathogenic Nocardia Isolate.</title>
        <authorList>
            <person name="Herisse M."/>
            <person name="Ishida K."/>
            <person name="Porter J.L."/>
            <person name="Howden B."/>
            <person name="Hertweck C."/>
            <person name="Stinear T.P."/>
            <person name="Pidot S.J."/>
        </authorList>
    </citation>
    <scope>NUCLEOTIDE SEQUENCE [LARGE SCALE GENOMIC DNA]</scope>
    <source>
        <strain evidence="2 3">AUSMDU00012717</strain>
    </source>
</reference>
<dbReference type="KEGG" id="nah:F5544_06135"/>
<dbReference type="GO" id="GO:0032259">
    <property type="term" value="P:methylation"/>
    <property type="evidence" value="ECO:0007669"/>
    <property type="project" value="UniProtKB-KW"/>
</dbReference>
<dbReference type="AlphaFoldDB" id="A0A6G9Y7I9"/>
<keyword evidence="3" id="KW-1185">Reference proteome</keyword>
<dbReference type="Pfam" id="PF13649">
    <property type="entry name" value="Methyltransf_25"/>
    <property type="match status" value="1"/>
</dbReference>
<dbReference type="Proteomes" id="UP000503540">
    <property type="component" value="Chromosome"/>
</dbReference>
<evidence type="ECO:0000313" key="3">
    <source>
        <dbReference type="Proteomes" id="UP000503540"/>
    </source>
</evidence>
<dbReference type="InterPro" id="IPR029063">
    <property type="entry name" value="SAM-dependent_MTases_sf"/>
</dbReference>
<organism evidence="2 3">
    <name type="scientific">Nocardia arthritidis</name>
    <dbReference type="NCBI Taxonomy" id="228602"/>
    <lineage>
        <taxon>Bacteria</taxon>
        <taxon>Bacillati</taxon>
        <taxon>Actinomycetota</taxon>
        <taxon>Actinomycetes</taxon>
        <taxon>Mycobacteriales</taxon>
        <taxon>Nocardiaceae</taxon>
        <taxon>Nocardia</taxon>
    </lineage>
</organism>
<evidence type="ECO:0000259" key="1">
    <source>
        <dbReference type="Pfam" id="PF13649"/>
    </source>
</evidence>